<proteinExistence type="predicted"/>
<name>A0A1I4S3P7_ECTMO</name>
<accession>A0A1I4S3P7</accession>
<protein>
    <submittedName>
        <fullName evidence="1">Uncharacterized protein</fullName>
    </submittedName>
</protein>
<organism evidence="1 2">
    <name type="scientific">Ectothiorhodospira mobilis</name>
    <dbReference type="NCBI Taxonomy" id="195064"/>
    <lineage>
        <taxon>Bacteria</taxon>
        <taxon>Pseudomonadati</taxon>
        <taxon>Pseudomonadota</taxon>
        <taxon>Gammaproteobacteria</taxon>
        <taxon>Chromatiales</taxon>
        <taxon>Ectothiorhodospiraceae</taxon>
        <taxon>Ectothiorhodospira</taxon>
    </lineage>
</organism>
<dbReference type="AlphaFoldDB" id="A0A1I4S3P7"/>
<sequence length="53" mass="5728">SLPGADHYLKPGITFEQLDAVAYAISDNEAAQRLNQARADLFRSINNAQNPAA</sequence>
<gene>
    <name evidence="1" type="ORF">SAMN05421721_11255</name>
</gene>
<reference evidence="1 2" key="1">
    <citation type="submission" date="2016-10" db="EMBL/GenBank/DDBJ databases">
        <authorList>
            <person name="de Groot N.N."/>
        </authorList>
    </citation>
    <scope>NUCLEOTIDE SEQUENCE [LARGE SCALE GENOMIC DNA]</scope>
    <source>
        <strain evidence="1 2">DSM 4180</strain>
    </source>
</reference>
<dbReference type="Proteomes" id="UP000199556">
    <property type="component" value="Unassembled WGS sequence"/>
</dbReference>
<evidence type="ECO:0000313" key="1">
    <source>
        <dbReference type="EMBL" id="SFM59112.1"/>
    </source>
</evidence>
<evidence type="ECO:0000313" key="2">
    <source>
        <dbReference type="Proteomes" id="UP000199556"/>
    </source>
</evidence>
<feature type="non-terminal residue" evidence="1">
    <location>
        <position position="1"/>
    </location>
</feature>
<dbReference type="EMBL" id="FOUO01000012">
    <property type="protein sequence ID" value="SFM59112.1"/>
    <property type="molecule type" value="Genomic_DNA"/>
</dbReference>
<keyword evidence="2" id="KW-1185">Reference proteome</keyword>